<dbReference type="AlphaFoldDB" id="A0A1I4FD26"/>
<evidence type="ECO:0000313" key="2">
    <source>
        <dbReference type="Proteomes" id="UP000199006"/>
    </source>
</evidence>
<name>A0A1I4FD26_9FIRM</name>
<keyword evidence="2" id="KW-1185">Reference proteome</keyword>
<dbReference type="Proteomes" id="UP000199006">
    <property type="component" value="Unassembled WGS sequence"/>
</dbReference>
<dbReference type="OrthoDB" id="2112730at2"/>
<accession>A0A1I4FD26</accession>
<protein>
    <submittedName>
        <fullName evidence="1">Smg protein</fullName>
    </submittedName>
</protein>
<dbReference type="STRING" id="29563.SAMN02983006_00307"/>
<proteinExistence type="predicted"/>
<dbReference type="InterPro" id="IPR007456">
    <property type="entry name" value="Smg"/>
</dbReference>
<dbReference type="EMBL" id="FOTI01000002">
    <property type="protein sequence ID" value="SFL14787.1"/>
    <property type="molecule type" value="Genomic_DNA"/>
</dbReference>
<evidence type="ECO:0000313" key="1">
    <source>
        <dbReference type="EMBL" id="SFL14787.1"/>
    </source>
</evidence>
<dbReference type="Pfam" id="PF04361">
    <property type="entry name" value="DUF494"/>
    <property type="match status" value="1"/>
</dbReference>
<dbReference type="RefSeq" id="WP_089858554.1">
    <property type="nucleotide sequence ID" value="NZ_FOTI01000002.1"/>
</dbReference>
<sequence>MNRDVIEILSILIKKMLNDQDLWLEQDEIIIELEDSGYSIENIKAAFTVVFNEVITAGDQDFYIDYAMKSGYNRVFTKTEKVYFDNDVRKLILKLNKLGILSADQLEIIIFRMMNFAVYNELKPDLVWEIINDVVEDNETLYLISDEIAEFNSSILKYQRVN</sequence>
<organism evidence="1 2">
    <name type="scientific">Halanaerobium salsuginis</name>
    <dbReference type="NCBI Taxonomy" id="29563"/>
    <lineage>
        <taxon>Bacteria</taxon>
        <taxon>Bacillati</taxon>
        <taxon>Bacillota</taxon>
        <taxon>Clostridia</taxon>
        <taxon>Halanaerobiales</taxon>
        <taxon>Halanaerobiaceae</taxon>
        <taxon>Halanaerobium</taxon>
    </lineage>
</organism>
<reference evidence="1 2" key="1">
    <citation type="submission" date="2016-10" db="EMBL/GenBank/DDBJ databases">
        <authorList>
            <person name="de Groot N.N."/>
        </authorList>
    </citation>
    <scope>NUCLEOTIDE SEQUENCE [LARGE SCALE GENOMIC DNA]</scope>
    <source>
        <strain evidence="1 2">ATCC 51327</strain>
    </source>
</reference>
<gene>
    <name evidence="1" type="ORF">SAMN02983006_00307</name>
</gene>